<dbReference type="InterPro" id="IPR004477">
    <property type="entry name" value="ComEC_N"/>
</dbReference>
<dbReference type="EMBL" id="CP064781">
    <property type="protein sequence ID" value="QRJ62493.1"/>
    <property type="molecule type" value="Genomic_DNA"/>
</dbReference>
<dbReference type="RefSeq" id="WP_203386025.1">
    <property type="nucleotide sequence ID" value="NZ_CP064781.1"/>
</dbReference>
<dbReference type="GO" id="GO:0030420">
    <property type="term" value="P:establishment of competence for transformation"/>
    <property type="evidence" value="ECO:0007669"/>
    <property type="project" value="InterPro"/>
</dbReference>
<feature type="transmembrane region" description="Helical" evidence="6">
    <location>
        <begin position="418"/>
        <end position="440"/>
    </location>
</feature>
<dbReference type="InterPro" id="IPR004797">
    <property type="entry name" value="Competence_ComEC/Rec2"/>
</dbReference>
<dbReference type="SMART" id="SM00849">
    <property type="entry name" value="Lactamase_B"/>
    <property type="match status" value="1"/>
</dbReference>
<evidence type="ECO:0000256" key="5">
    <source>
        <dbReference type="ARBA" id="ARBA00023136"/>
    </source>
</evidence>
<keyword evidence="4 6" id="KW-1133">Transmembrane helix</keyword>
<dbReference type="InterPro" id="IPR035681">
    <property type="entry name" value="ComA-like_MBL"/>
</dbReference>
<protein>
    <submittedName>
        <fullName evidence="8">DNA internalization-related competence protein ComEC/Rec2</fullName>
    </submittedName>
</protein>
<comment type="subcellular location">
    <subcellularLocation>
        <location evidence="1">Cell membrane</location>
        <topology evidence="1">Multi-pass membrane protein</topology>
    </subcellularLocation>
</comment>
<dbReference type="Pfam" id="PF03772">
    <property type="entry name" value="Competence"/>
    <property type="match status" value="1"/>
</dbReference>
<dbReference type="AlphaFoldDB" id="A0A974PWM2"/>
<feature type="transmembrane region" description="Helical" evidence="6">
    <location>
        <begin position="47"/>
        <end position="66"/>
    </location>
</feature>
<dbReference type="InterPro" id="IPR001279">
    <property type="entry name" value="Metallo-B-lactamas"/>
</dbReference>
<feature type="transmembrane region" description="Helical" evidence="6">
    <location>
        <begin position="389"/>
        <end position="406"/>
    </location>
</feature>
<dbReference type="CDD" id="cd07731">
    <property type="entry name" value="ComA-like_MBL-fold"/>
    <property type="match status" value="1"/>
</dbReference>
<dbReference type="NCBIfam" id="TIGR00361">
    <property type="entry name" value="ComEC_Rec2"/>
    <property type="match status" value="1"/>
</dbReference>
<feature type="transmembrane region" description="Helical" evidence="6">
    <location>
        <begin position="249"/>
        <end position="273"/>
    </location>
</feature>
<dbReference type="InterPro" id="IPR036866">
    <property type="entry name" value="RibonucZ/Hydroxyglut_hydro"/>
</dbReference>
<dbReference type="KEGG" id="ares:IWH25_11940"/>
<keyword evidence="9" id="KW-1185">Reference proteome</keyword>
<accession>A0A974PWM2</accession>
<name>A0A974PWM2_9RHOO</name>
<sequence>MRLNLLAFALGVFVLQGVAALPAPPVYLALLAALLPAWLYARRQRPAARLFVALACVAAGFGWAALRADLRLADDLPADWEGRDVRVVGVVAELPQPFDRGDRFVFDVEAVLSAGARVPARVMLSRYAGGGDEMLPALRPGQRWQLTVRLKRPHGNANPHGFDYEAWLLERGIRATGYVRATPPPALVDALVPRPGYLVELARDAIRARFLAELAGADYAGVLVALTVGDQRAIHGDFWRLFARTGTTHLMSISGLHVTMVAALLAWGVGFLWRRVPRLALRLPAQRAAVAAGWLGALFYAFLAGFSVPAQRTLFMLTVAALALLSGRRTAPSRTLALALGLVLALDPWAVLAPGFWLSFGAVALLFYAASERLGEVAGWRAALARWGAAQWAVTLGSLPLLLLFFQQFSLVSPLANALAIPAVSLLVTPLALLAALLPLPGLLQLDHWLLARVMDFLGGLADLPVLELPAPPPWSVVVALAGIVWLLLPRGVPARWLGAVLLLPALSAPAPRPPAGAAWMTVLDVGQGLAVVVQTATRTLLYDTGPLYSAESDAGQRVVLPYLRALGVGRLDALVVTHADSDHAGGAASVLATLPVARVLSSVDDLAGEPCAAGQAWEWDGVRFAMLHPEPGPPRARTKTNNRSCVLRVEAGGRSVLLTSDIEAADEAALLARAPAVLKSDVLLVPHHGSRTSSTPAFVAAVDAPDVIFPVGYRNRFGHPRPDVVARYAGRRLWRTDRDGAVRIVLADAVELSAYRQVHRRYWHGR</sequence>
<dbReference type="InterPro" id="IPR025405">
    <property type="entry name" value="DUF4131"/>
</dbReference>
<dbReference type="SUPFAM" id="SSF56281">
    <property type="entry name" value="Metallo-hydrolase/oxidoreductase"/>
    <property type="match status" value="1"/>
</dbReference>
<feature type="transmembrane region" description="Helical" evidence="6">
    <location>
        <begin position="337"/>
        <end position="369"/>
    </location>
</feature>
<evidence type="ECO:0000256" key="6">
    <source>
        <dbReference type="SAM" id="Phobius"/>
    </source>
</evidence>
<keyword evidence="3 6" id="KW-0812">Transmembrane</keyword>
<evidence type="ECO:0000259" key="7">
    <source>
        <dbReference type="SMART" id="SM00849"/>
    </source>
</evidence>
<feature type="domain" description="Metallo-beta-lactamase" evidence="7">
    <location>
        <begin position="528"/>
        <end position="689"/>
    </location>
</feature>
<reference evidence="8" key="1">
    <citation type="submission" date="2020-11" db="EMBL/GenBank/DDBJ databases">
        <title>Azospira restricta DSM 18626 genome sequence.</title>
        <authorList>
            <person name="Moe W.M."/>
        </authorList>
    </citation>
    <scope>NUCLEOTIDE SEQUENCE</scope>
    <source>
        <strain evidence="8">DSM 18626</strain>
    </source>
</reference>
<organism evidence="8 9">
    <name type="scientific">Azospira restricta</name>
    <dbReference type="NCBI Taxonomy" id="404405"/>
    <lineage>
        <taxon>Bacteria</taxon>
        <taxon>Pseudomonadati</taxon>
        <taxon>Pseudomonadota</taxon>
        <taxon>Betaproteobacteria</taxon>
        <taxon>Rhodocyclales</taxon>
        <taxon>Rhodocyclaceae</taxon>
        <taxon>Azospira</taxon>
    </lineage>
</organism>
<gene>
    <name evidence="8" type="ORF">IWH25_11940</name>
</gene>
<dbReference type="NCBIfam" id="TIGR00360">
    <property type="entry name" value="ComEC_N-term"/>
    <property type="match status" value="1"/>
</dbReference>
<evidence type="ECO:0000256" key="4">
    <source>
        <dbReference type="ARBA" id="ARBA00022989"/>
    </source>
</evidence>
<dbReference type="PANTHER" id="PTHR30619">
    <property type="entry name" value="DNA INTERNALIZATION/COMPETENCE PROTEIN COMEC/REC2"/>
    <property type="match status" value="1"/>
</dbReference>
<evidence type="ECO:0000313" key="9">
    <source>
        <dbReference type="Proteomes" id="UP000663444"/>
    </source>
</evidence>
<evidence type="ECO:0000256" key="2">
    <source>
        <dbReference type="ARBA" id="ARBA00022475"/>
    </source>
</evidence>
<keyword evidence="5 6" id="KW-0472">Membrane</keyword>
<evidence type="ECO:0000313" key="8">
    <source>
        <dbReference type="EMBL" id="QRJ62493.1"/>
    </source>
</evidence>
<dbReference type="Proteomes" id="UP000663444">
    <property type="component" value="Chromosome"/>
</dbReference>
<dbReference type="Gene3D" id="3.60.15.10">
    <property type="entry name" value="Ribonuclease Z/Hydroxyacylglutathione hydrolase-like"/>
    <property type="match status" value="1"/>
</dbReference>
<dbReference type="Pfam" id="PF00753">
    <property type="entry name" value="Lactamase_B"/>
    <property type="match status" value="1"/>
</dbReference>
<proteinExistence type="predicted"/>
<feature type="transmembrane region" description="Helical" evidence="6">
    <location>
        <begin position="285"/>
        <end position="303"/>
    </location>
</feature>
<dbReference type="GO" id="GO:0005886">
    <property type="term" value="C:plasma membrane"/>
    <property type="evidence" value="ECO:0007669"/>
    <property type="project" value="UniProtKB-SubCell"/>
</dbReference>
<evidence type="ECO:0000256" key="3">
    <source>
        <dbReference type="ARBA" id="ARBA00022692"/>
    </source>
</evidence>
<dbReference type="PANTHER" id="PTHR30619:SF1">
    <property type="entry name" value="RECOMBINATION PROTEIN 2"/>
    <property type="match status" value="1"/>
</dbReference>
<keyword evidence="2" id="KW-1003">Cell membrane</keyword>
<dbReference type="Pfam" id="PF13567">
    <property type="entry name" value="DUF4131"/>
    <property type="match status" value="1"/>
</dbReference>
<evidence type="ECO:0000256" key="1">
    <source>
        <dbReference type="ARBA" id="ARBA00004651"/>
    </source>
</evidence>
<dbReference type="InterPro" id="IPR052159">
    <property type="entry name" value="Competence_DNA_uptake"/>
</dbReference>